<evidence type="ECO:0000313" key="1">
    <source>
        <dbReference type="EMBL" id="CAB4133546.1"/>
    </source>
</evidence>
<proteinExistence type="predicted"/>
<gene>
    <name evidence="1" type="ORF">UFOVP257_268</name>
</gene>
<name>A0A6J5LK94_9CAUD</name>
<organism evidence="1">
    <name type="scientific">uncultured Caudovirales phage</name>
    <dbReference type="NCBI Taxonomy" id="2100421"/>
    <lineage>
        <taxon>Viruses</taxon>
        <taxon>Duplodnaviria</taxon>
        <taxon>Heunggongvirae</taxon>
        <taxon>Uroviricota</taxon>
        <taxon>Caudoviricetes</taxon>
        <taxon>Peduoviridae</taxon>
        <taxon>Maltschvirus</taxon>
        <taxon>Maltschvirus maltsch</taxon>
    </lineage>
</organism>
<dbReference type="EMBL" id="LR796274">
    <property type="protein sequence ID" value="CAB4133546.1"/>
    <property type="molecule type" value="Genomic_DNA"/>
</dbReference>
<sequence>MSDIRKLINIVEAAAKPRIPGKKIGGDLYVHRGYAREAGIPEDILHAAISKLPDGFEYQVIKYNPKEQSFSFIHSPDFDTADEPVSGTSYKVRADGRVTVTKQLTDPWIYHHKWMWVPDDYTGFDVEQSKQRSKQWQSVVSKDDMSRIGKQSYWNTQVLPRLKK</sequence>
<reference evidence="1" key="1">
    <citation type="submission" date="2020-04" db="EMBL/GenBank/DDBJ databases">
        <authorList>
            <person name="Chiriac C."/>
            <person name="Salcher M."/>
            <person name="Ghai R."/>
            <person name="Kavagutti S V."/>
        </authorList>
    </citation>
    <scope>NUCLEOTIDE SEQUENCE</scope>
</reference>
<accession>A0A6J5LK94</accession>
<protein>
    <submittedName>
        <fullName evidence="1">Uncharacterized protein</fullName>
    </submittedName>
</protein>